<reference evidence="2" key="1">
    <citation type="submission" date="2020-10" db="EMBL/GenBank/DDBJ databases">
        <title>Chromosome-scale genome assembly of the Allis shad, Alosa alosa.</title>
        <authorList>
            <person name="Margot Z."/>
            <person name="Christophe K."/>
            <person name="Cabau C."/>
            <person name="Louis A."/>
            <person name="Berthelot C."/>
            <person name="Parey E."/>
            <person name="Roest Crollius H."/>
            <person name="Montfort J."/>
            <person name="Robinson-Rechavi M."/>
            <person name="Bucao C."/>
            <person name="Bouchez O."/>
            <person name="Gislard M."/>
            <person name="Lluch J."/>
            <person name="Milhes M."/>
            <person name="Lampietro C."/>
            <person name="Lopez Roques C."/>
            <person name="Donnadieu C."/>
            <person name="Braasch I."/>
            <person name="Desvignes T."/>
            <person name="Postlethwait J."/>
            <person name="Bobe J."/>
            <person name="Guiguen Y."/>
        </authorList>
    </citation>
    <scope>NUCLEOTIDE SEQUENCE</scope>
    <source>
        <strain evidence="2">M-15738</strain>
        <tissue evidence="2">Blood</tissue>
    </source>
</reference>
<proteinExistence type="predicted"/>
<feature type="region of interest" description="Disordered" evidence="1">
    <location>
        <begin position="1"/>
        <end position="74"/>
    </location>
</feature>
<name>A0AAV6G3I1_9TELE</name>
<dbReference type="Proteomes" id="UP000823561">
    <property type="component" value="Chromosome 16"/>
</dbReference>
<evidence type="ECO:0000256" key="1">
    <source>
        <dbReference type="SAM" id="MobiDB-lite"/>
    </source>
</evidence>
<protein>
    <submittedName>
        <fullName evidence="2">Uncharacterized protein</fullName>
    </submittedName>
</protein>
<accession>A0AAV6G3I1</accession>
<organism evidence="2 3">
    <name type="scientific">Alosa alosa</name>
    <name type="common">allis shad</name>
    <dbReference type="NCBI Taxonomy" id="278164"/>
    <lineage>
        <taxon>Eukaryota</taxon>
        <taxon>Metazoa</taxon>
        <taxon>Chordata</taxon>
        <taxon>Craniata</taxon>
        <taxon>Vertebrata</taxon>
        <taxon>Euteleostomi</taxon>
        <taxon>Actinopterygii</taxon>
        <taxon>Neopterygii</taxon>
        <taxon>Teleostei</taxon>
        <taxon>Clupei</taxon>
        <taxon>Clupeiformes</taxon>
        <taxon>Clupeoidei</taxon>
        <taxon>Clupeidae</taxon>
        <taxon>Alosa</taxon>
    </lineage>
</organism>
<gene>
    <name evidence="2" type="ORF">AALO_G00207560</name>
</gene>
<dbReference type="AlphaFoldDB" id="A0AAV6G3I1"/>
<dbReference type="EMBL" id="JADWDJ010000016">
    <property type="protein sequence ID" value="KAG5268040.1"/>
    <property type="molecule type" value="Genomic_DNA"/>
</dbReference>
<feature type="non-terminal residue" evidence="2">
    <location>
        <position position="233"/>
    </location>
</feature>
<evidence type="ECO:0000313" key="3">
    <source>
        <dbReference type="Proteomes" id="UP000823561"/>
    </source>
</evidence>
<comment type="caution">
    <text evidence="2">The sequence shown here is derived from an EMBL/GenBank/DDBJ whole genome shotgun (WGS) entry which is preliminary data.</text>
</comment>
<evidence type="ECO:0000313" key="2">
    <source>
        <dbReference type="EMBL" id="KAG5268040.1"/>
    </source>
</evidence>
<sequence>MSEERGSPHQGSPHQGTEEEASSPGVSSESGEERRSRSPAQQSPELEVLGSGGESPEAEPKPNSLSQLDSGQAADTHISAAQDVTDVRPPLISIRTGVIGHKRIGGQKVKSNNPASSSVVASPVSTAAVSGKRSVLLSNEARKEMVKQAKALKDERRAAIDGRHKYLMSKMADSLSLGEAEVEEALVSDEKFSLIEEFFAAHGSKRLLFFYQAAPSSQWSRHSNLDTVGGHIG</sequence>
<keyword evidence="3" id="KW-1185">Reference proteome</keyword>